<dbReference type="NCBIfam" id="TIGR04289">
    <property type="entry name" value="heavy_Cys"/>
    <property type="match status" value="1"/>
</dbReference>
<dbReference type="InterPro" id="IPR011061">
    <property type="entry name" value="Hirudin/antistatin"/>
</dbReference>
<feature type="signal peptide" evidence="1">
    <location>
        <begin position="1"/>
        <end position="27"/>
    </location>
</feature>
<reference evidence="3 4" key="1">
    <citation type="journal article" date="2008" name="Nature">
        <title>The genome of the choanoflagellate Monosiga brevicollis and the origin of metazoans.</title>
        <authorList>
            <consortium name="JGI Sequencing"/>
            <person name="King N."/>
            <person name="Westbrook M.J."/>
            <person name="Young S.L."/>
            <person name="Kuo A."/>
            <person name="Abedin M."/>
            <person name="Chapman J."/>
            <person name="Fairclough S."/>
            <person name="Hellsten U."/>
            <person name="Isogai Y."/>
            <person name="Letunic I."/>
            <person name="Marr M."/>
            <person name="Pincus D."/>
            <person name="Putnam N."/>
            <person name="Rokas A."/>
            <person name="Wright K.J."/>
            <person name="Zuzow R."/>
            <person name="Dirks W."/>
            <person name="Good M."/>
            <person name="Goodstein D."/>
            <person name="Lemons D."/>
            <person name="Li W."/>
            <person name="Lyons J.B."/>
            <person name="Morris A."/>
            <person name="Nichols S."/>
            <person name="Richter D.J."/>
            <person name="Salamov A."/>
            <person name="Bork P."/>
            <person name="Lim W.A."/>
            <person name="Manning G."/>
            <person name="Miller W.T."/>
            <person name="McGinnis W."/>
            <person name="Shapiro H."/>
            <person name="Tjian R."/>
            <person name="Grigoriev I.V."/>
            <person name="Rokhsar D."/>
        </authorList>
    </citation>
    <scope>NUCLEOTIDE SEQUENCE [LARGE SCALE GENOMIC DNA]</scope>
    <source>
        <strain evidence="4">MX1 / ATCC 50154</strain>
    </source>
</reference>
<dbReference type="RefSeq" id="XP_001744658.1">
    <property type="nucleotide sequence ID" value="XM_001744606.1"/>
</dbReference>
<evidence type="ECO:0000256" key="1">
    <source>
        <dbReference type="SAM" id="SignalP"/>
    </source>
</evidence>
<keyword evidence="4" id="KW-1185">Reference proteome</keyword>
<feature type="chain" id="PRO_5002742412" description="Antistasin-like domain-containing protein" evidence="1">
    <location>
        <begin position="28"/>
        <end position="801"/>
    </location>
</feature>
<dbReference type="Proteomes" id="UP000001357">
    <property type="component" value="Unassembled WGS sequence"/>
</dbReference>
<proteinExistence type="predicted"/>
<feature type="domain" description="Antistasin-like" evidence="2">
    <location>
        <begin position="196"/>
        <end position="222"/>
    </location>
</feature>
<keyword evidence="1" id="KW-0732">Signal</keyword>
<dbReference type="Gene3D" id="2.10.22.10">
    <property type="entry name" value="Antistasin, domain 1"/>
    <property type="match status" value="2"/>
</dbReference>
<dbReference type="PROSITE" id="PS51252">
    <property type="entry name" value="ANTISTASIN"/>
    <property type="match status" value="2"/>
</dbReference>
<feature type="domain" description="Antistasin-like" evidence="2">
    <location>
        <begin position="362"/>
        <end position="387"/>
    </location>
</feature>
<evidence type="ECO:0000313" key="3">
    <source>
        <dbReference type="EMBL" id="EDQ90607.1"/>
    </source>
</evidence>
<gene>
    <name evidence="3" type="ORF">MONBRDRAFT_31826</name>
</gene>
<name>A9UVL9_MONBE</name>
<dbReference type="InterPro" id="IPR027553">
    <property type="entry name" value="Heavy_Cys"/>
</dbReference>
<evidence type="ECO:0000313" key="4">
    <source>
        <dbReference type="Proteomes" id="UP000001357"/>
    </source>
</evidence>
<dbReference type="InterPro" id="IPR004094">
    <property type="entry name" value="Antistasin-like"/>
</dbReference>
<dbReference type="Pfam" id="PF02822">
    <property type="entry name" value="Antistasin"/>
    <property type="match status" value="2"/>
</dbReference>
<dbReference type="GeneID" id="5889891"/>
<dbReference type="EMBL" id="CH991547">
    <property type="protein sequence ID" value="EDQ90607.1"/>
    <property type="molecule type" value="Genomic_DNA"/>
</dbReference>
<organism evidence="3 4">
    <name type="scientific">Monosiga brevicollis</name>
    <name type="common">Choanoflagellate</name>
    <dbReference type="NCBI Taxonomy" id="81824"/>
    <lineage>
        <taxon>Eukaryota</taxon>
        <taxon>Choanoflagellata</taxon>
        <taxon>Craspedida</taxon>
        <taxon>Salpingoecidae</taxon>
        <taxon>Monosiga</taxon>
    </lineage>
</organism>
<dbReference type="InParanoid" id="A9UVL9"/>
<protein>
    <recommendedName>
        <fullName evidence="2">Antistasin-like domain-containing protein</fullName>
    </recommendedName>
</protein>
<evidence type="ECO:0000259" key="2">
    <source>
        <dbReference type="PROSITE" id="PS51252"/>
    </source>
</evidence>
<dbReference type="KEGG" id="mbr:MONBRDRAFT_31826"/>
<sequence length="801" mass="87449">MSPVALRRPLRLLAAVLLAVMFSAAQAQDCNIHQVCGQAVCISADKPPVADCEMDAAQQTERAQVTALNENVHCTAVQEQCSFVCGGIAGFECPADLVCDMGGRDDDCDDCFGVCTRPIEKRKPCLDERDRFYKRFEAPSGTRECRSDDECIVSGCSSEVCAAQAYATTCEALPWVPNGECGCVNNECIWHSCSPCRDMRDCDLKCPFGFVTDDNDCPVCRCREAPCCDPLKEPGQFGNPLVKFRHACCPTTGTWMESDREGVFDCPEFPQGPFGRACPLLALCNLSVPQDSADFANLEGLELNQACDSDKDCVATGCNNQACAAEEDADFCPYTLEPPADSSCQCRYGTCSWVHDCEQPICPPVSCRLHCEHGFQVDENGCEICACVSAWVGCPEEKRCLQGDVIDPSNPSNLLCCDDDEMCVMDPACPLCGGRCVPIDVCYDEDHPYYERFEAPSADNKCETAADCVVSGCSGEVCAAEDVATTCELLDFRPAGACSCVDNQCVWNGRCDADPPCPREQICTSPDGVESCCDEGERCVRGQCLKPQDPCDLPANCTSWFDGCNTCSVSADGCIEYCTKRFCLEYQEPRCLCYDCEDLLCPAIPDDCAAVSRPKYDDCGCMIKCPECIAKKEQCCNPLLEPGKFGNPMGFEGYACCPTTGEWVFSIGDGKTFPCPGQEQGPFGDACKLPKKCRDEEKALKSEVKAALKEEAPRCRVDSDCKAGLQCVPVKNERMGVCLPFYYRRVDIKSCLASNPEPHLLLPRYDLSSPASQLRKRDEKVMYLLIPSCSRQAVQGSSFGR</sequence>
<dbReference type="OMA" id="YLEDENC"/>
<dbReference type="SUPFAM" id="SSF57262">
    <property type="entry name" value="Leech antihemostatic proteins"/>
    <property type="match status" value="1"/>
</dbReference>
<accession>A9UVL9</accession>
<dbReference type="AlphaFoldDB" id="A9UVL9"/>
<dbReference type="GO" id="GO:0004867">
    <property type="term" value="F:serine-type endopeptidase inhibitor activity"/>
    <property type="evidence" value="ECO:0007669"/>
    <property type="project" value="InterPro"/>
</dbReference>